<reference evidence="1 2" key="1">
    <citation type="journal article" date="2019" name="Genome Biol. Evol.">
        <title>Day and night: Metabolic profiles and evolutionary relationships of six axenic non-marine cyanobacteria.</title>
        <authorList>
            <person name="Will S.E."/>
            <person name="Henke P."/>
            <person name="Boedeker C."/>
            <person name="Huang S."/>
            <person name="Brinkmann H."/>
            <person name="Rohde M."/>
            <person name="Jarek M."/>
            <person name="Friedl T."/>
            <person name="Seufert S."/>
            <person name="Schumacher M."/>
            <person name="Overmann J."/>
            <person name="Neumann-Schaal M."/>
            <person name="Petersen J."/>
        </authorList>
    </citation>
    <scope>NUCLEOTIDE SEQUENCE [LARGE SCALE GENOMIC DNA]</scope>
    <source>
        <strain evidence="1 2">PCC 6912</strain>
    </source>
</reference>
<dbReference type="AlphaFoldDB" id="A0A3S1A1W9"/>
<accession>A0A3S1A1W9</accession>
<comment type="caution">
    <text evidence="1">The sequence shown here is derived from an EMBL/GenBank/DDBJ whole genome shotgun (WGS) entry which is preliminary data.</text>
</comment>
<name>A0A3S1A1W9_CHLFR</name>
<proteinExistence type="predicted"/>
<dbReference type="OrthoDB" id="421517at2"/>
<evidence type="ECO:0000313" key="2">
    <source>
        <dbReference type="Proteomes" id="UP000268857"/>
    </source>
</evidence>
<dbReference type="Proteomes" id="UP000268857">
    <property type="component" value="Unassembled WGS sequence"/>
</dbReference>
<dbReference type="EMBL" id="RSCJ01000002">
    <property type="protein sequence ID" value="RUR85796.1"/>
    <property type="molecule type" value="Genomic_DNA"/>
</dbReference>
<dbReference type="STRING" id="211165.GCA_000317285_06028"/>
<dbReference type="RefSeq" id="WP_016878032.1">
    <property type="nucleotide sequence ID" value="NZ_AJLN01000141.1"/>
</dbReference>
<keyword evidence="2" id="KW-1185">Reference proteome</keyword>
<protein>
    <submittedName>
        <fullName evidence="1">Uncharacterized protein</fullName>
    </submittedName>
</protein>
<evidence type="ECO:0000313" key="1">
    <source>
        <dbReference type="EMBL" id="RUR85796.1"/>
    </source>
</evidence>
<sequence>MTVAVLQEDLQFIAQILQEQLRAEIPSGEFFQVKCAVKNDQILILVQHPEAVAADTEIIFAVLEEALYSLPTQREQQVELFLRIAGVKLPYTKRSLIWSNPEVQSVGEESKVEQVEEIKILHEQEEMDISPAISTAHSQLDQPWLPSSNPDREPIQLQFPPITDIPTDIPVNEQQEELFDPMAGASDVSSYTKLKQKRQVQTIVLGVSAIAMAALGGGAYLLTRPCVISECKEIQTAKNLQNSFRQLIRSVKSEQELTNIQQQLLTASVELEVIPSWSPRHQEAETLAANLSGNSQMIAQVVNAFQTGSSAIQKSQTPAKTIEELKARGKQWRQAIAPLEAINANHELYSLVQPKLAVYRTKLQALNQQLLVEEKWLKQLATAKDTAYATTQREATAKSLLELQKVQSHWQMAVNTLTSIPQSSSIYPEAQKLLAEYKPKLATVRDRATKQLLTAKSYQQAVNAAKIAKQSEKQNQWQVAVSQWKQALAIVKQINQDSLYYNQAQSLIEPYSNSLSQAEEKLEAANFFQQIRADLEKTCGGAIRVCSFTVTEREILVRITPEYEQALNISLNQRDQNSVATVTSHLQSLQQALEVIGDNAKLAVIVFDAQGNQIHSHMPGG</sequence>
<organism evidence="1 2">
    <name type="scientific">Chlorogloeopsis fritschii PCC 6912</name>
    <dbReference type="NCBI Taxonomy" id="211165"/>
    <lineage>
        <taxon>Bacteria</taxon>
        <taxon>Bacillati</taxon>
        <taxon>Cyanobacteriota</taxon>
        <taxon>Cyanophyceae</taxon>
        <taxon>Nostocales</taxon>
        <taxon>Chlorogloeopsidaceae</taxon>
        <taxon>Chlorogloeopsis</taxon>
    </lineage>
</organism>
<gene>
    <name evidence="1" type="ORF">PCC6912_06210</name>
</gene>